<feature type="region of interest" description="Disordered" evidence="6">
    <location>
        <begin position="245"/>
        <end position="264"/>
    </location>
</feature>
<evidence type="ECO:0000256" key="4">
    <source>
        <dbReference type="ARBA" id="ARBA00022801"/>
    </source>
</evidence>
<dbReference type="PANTHER" id="PTHR12112:SF22">
    <property type="entry name" value="MANGANESE-DEPENDENT INORGANIC PYROPHOSPHATASE-RELATED"/>
    <property type="match status" value="1"/>
</dbReference>
<keyword evidence="2" id="KW-0963">Cytoplasm</keyword>
<sequence length="530" mass="58936">MSQNLEDSPVSDSKMDISETTTSQDSPDHCYSPDVEECGIGYPSIRRVDGHTSSNDIIYAAESIAAPSNANHSKEEYLDNQSNGGPQTLNVKAAAANRGPNSGLTPVSSHPLMLMSPTGSESDSSELANLAGKNHDKVRNYYHFPDVVPASEKPPLRLANPYPNRTTTTTTTRTTTSSTTRTTTSTLDVINNIDNANNVKKTGLLRDASPDFLSSGSEQDLSQFQASVTPTFQSVALVQSQSGSQLQQQQSFEHKSISPRLHERRNVPLSTDLLVDDISSLEETVSNHSVDDLQQNLVSLSPSSSILDDNGFNVDIDDDFLEVPGTPKNGAGSGSAPQLPQYSARDEARDIRNWQKITLPDGKTREIDMKVIEPYKRVLSHGGYLQAGGHNAIVVFSACHLPDRSRADYHYVMNNLFLYVVKTLEQLVTEDYVLVYLHGGSSRNNVPPFPWLKKCYQLLDRRLRKSLKNLYMVHPTFWLKSVVWMARPFISSKFWRKLVYVKSLEELYQLVPVERAAVPDKVKNYDCRHS</sequence>
<evidence type="ECO:0000313" key="8">
    <source>
        <dbReference type="EMBL" id="CAG6461140.1"/>
    </source>
</evidence>
<dbReference type="EMBL" id="HBUE01042129">
    <property type="protein sequence ID" value="CAG6461141.1"/>
    <property type="molecule type" value="Transcribed_RNA"/>
</dbReference>
<feature type="region of interest" description="Disordered" evidence="6">
    <location>
        <begin position="152"/>
        <end position="182"/>
    </location>
</feature>
<dbReference type="Pfam" id="PF13716">
    <property type="entry name" value="CRAL_TRIO_2"/>
    <property type="match status" value="1"/>
</dbReference>
<comment type="subcellular location">
    <subcellularLocation>
        <location evidence="1">Cytoplasm</location>
    </subcellularLocation>
</comment>
<proteinExistence type="predicted"/>
<dbReference type="Pfam" id="PF12496">
    <property type="entry name" value="BNIP2"/>
    <property type="match status" value="1"/>
</dbReference>
<dbReference type="InterPro" id="IPR001251">
    <property type="entry name" value="CRAL-TRIO_dom"/>
</dbReference>
<evidence type="ECO:0000256" key="6">
    <source>
        <dbReference type="SAM" id="MobiDB-lite"/>
    </source>
</evidence>
<evidence type="ECO:0000256" key="2">
    <source>
        <dbReference type="ARBA" id="ARBA00022490"/>
    </source>
</evidence>
<feature type="compositionally biased region" description="Basic and acidic residues" evidence="6">
    <location>
        <begin position="252"/>
        <end position="264"/>
    </location>
</feature>
<dbReference type="PANTHER" id="PTHR12112">
    <property type="entry name" value="BNIP - RELATED"/>
    <property type="match status" value="1"/>
</dbReference>
<keyword evidence="5" id="KW-0464">Manganese</keyword>
<dbReference type="SUPFAM" id="SSF52087">
    <property type="entry name" value="CRAL/TRIO domain"/>
    <property type="match status" value="1"/>
</dbReference>
<evidence type="ECO:0000256" key="3">
    <source>
        <dbReference type="ARBA" id="ARBA00022723"/>
    </source>
</evidence>
<dbReference type="AlphaFoldDB" id="A0A8D8AT04"/>
<dbReference type="EMBL" id="HBUE01042128">
    <property type="protein sequence ID" value="CAG6461140.1"/>
    <property type="molecule type" value="Transcribed_RNA"/>
</dbReference>
<feature type="compositionally biased region" description="Low complexity" evidence="6">
    <location>
        <begin position="165"/>
        <end position="182"/>
    </location>
</feature>
<dbReference type="Gene3D" id="3.40.525.10">
    <property type="entry name" value="CRAL-TRIO lipid binding domain"/>
    <property type="match status" value="1"/>
</dbReference>
<evidence type="ECO:0000259" key="7">
    <source>
        <dbReference type="PROSITE" id="PS50191"/>
    </source>
</evidence>
<feature type="region of interest" description="Disordered" evidence="6">
    <location>
        <begin position="1"/>
        <end position="37"/>
    </location>
</feature>
<dbReference type="InterPro" id="IPR022181">
    <property type="entry name" value="Bcl2-/adenovirus-E1B"/>
</dbReference>
<organism evidence="8">
    <name type="scientific">Culex pipiens</name>
    <name type="common">House mosquito</name>
    <dbReference type="NCBI Taxonomy" id="7175"/>
    <lineage>
        <taxon>Eukaryota</taxon>
        <taxon>Metazoa</taxon>
        <taxon>Ecdysozoa</taxon>
        <taxon>Arthropoda</taxon>
        <taxon>Hexapoda</taxon>
        <taxon>Insecta</taxon>
        <taxon>Pterygota</taxon>
        <taxon>Neoptera</taxon>
        <taxon>Endopterygota</taxon>
        <taxon>Diptera</taxon>
        <taxon>Nematocera</taxon>
        <taxon>Culicoidea</taxon>
        <taxon>Culicidae</taxon>
        <taxon>Culicinae</taxon>
        <taxon>Culicini</taxon>
        <taxon>Culex</taxon>
        <taxon>Culex</taxon>
    </lineage>
</organism>
<name>A0A8D8AT04_CULPI</name>
<keyword evidence="4" id="KW-0378">Hydrolase</keyword>
<dbReference type="FunFam" id="3.40.525.10:FF:000001">
    <property type="entry name" value="BCL2/adenovirus E1B protein-interacting protein 2"/>
    <property type="match status" value="1"/>
</dbReference>
<dbReference type="PROSITE" id="PS50191">
    <property type="entry name" value="CRAL_TRIO"/>
    <property type="match status" value="1"/>
</dbReference>
<evidence type="ECO:0000256" key="5">
    <source>
        <dbReference type="ARBA" id="ARBA00023211"/>
    </source>
</evidence>
<accession>A0A8D8AT04</accession>
<reference evidence="8" key="1">
    <citation type="submission" date="2021-05" db="EMBL/GenBank/DDBJ databases">
        <authorList>
            <person name="Alioto T."/>
            <person name="Alioto T."/>
            <person name="Gomez Garrido J."/>
        </authorList>
    </citation>
    <scope>NUCLEOTIDE SEQUENCE</scope>
</reference>
<dbReference type="CDD" id="cd00170">
    <property type="entry name" value="SEC14"/>
    <property type="match status" value="1"/>
</dbReference>
<dbReference type="GO" id="GO:0005737">
    <property type="term" value="C:cytoplasm"/>
    <property type="evidence" value="ECO:0007669"/>
    <property type="project" value="UniProtKB-SubCell"/>
</dbReference>
<evidence type="ECO:0000256" key="1">
    <source>
        <dbReference type="ARBA" id="ARBA00004496"/>
    </source>
</evidence>
<feature type="region of interest" description="Disordered" evidence="6">
    <location>
        <begin position="68"/>
        <end position="87"/>
    </location>
</feature>
<dbReference type="InterPro" id="IPR036865">
    <property type="entry name" value="CRAL-TRIO_dom_sf"/>
</dbReference>
<feature type="domain" description="CRAL-TRIO" evidence="7">
    <location>
        <begin position="368"/>
        <end position="530"/>
    </location>
</feature>
<dbReference type="SMART" id="SM00516">
    <property type="entry name" value="SEC14"/>
    <property type="match status" value="1"/>
</dbReference>
<keyword evidence="3" id="KW-0479">Metal-binding</keyword>
<protein>
    <submittedName>
        <fullName evidence="8">Protein prune homolog 2</fullName>
    </submittedName>
</protein>